<keyword evidence="3 15" id="KW-0547">Nucleotide-binding</keyword>
<evidence type="ECO:0000256" key="10">
    <source>
        <dbReference type="ARBA" id="ARBA00023172"/>
    </source>
</evidence>
<evidence type="ECO:0000256" key="5">
    <source>
        <dbReference type="ARBA" id="ARBA00022801"/>
    </source>
</evidence>
<dbReference type="EC" id="5.6.2.3" evidence="15"/>
<comment type="caution">
    <text evidence="18">The sequence shown here is derived from an EMBL/GenBank/DDBJ whole genome shotgun (WGS) entry which is preliminary data.</text>
</comment>
<dbReference type="AlphaFoldDB" id="A0AA35WVI7"/>
<evidence type="ECO:0000256" key="8">
    <source>
        <dbReference type="ARBA" id="ARBA00023125"/>
    </source>
</evidence>
<name>A0AA35WVI7_GEOBA</name>
<keyword evidence="4 15" id="KW-0227">DNA damage</keyword>
<evidence type="ECO:0000259" key="16">
    <source>
        <dbReference type="Pfam" id="PF05970"/>
    </source>
</evidence>
<comment type="subcellular location">
    <subcellularLocation>
        <location evidence="2">Mitochondrion</location>
    </subcellularLocation>
    <subcellularLocation>
        <location evidence="1">Nucleus</location>
    </subcellularLocation>
</comment>
<evidence type="ECO:0000313" key="18">
    <source>
        <dbReference type="EMBL" id="CAI8030431.1"/>
    </source>
</evidence>
<dbReference type="EMBL" id="CASHTH010002481">
    <property type="protein sequence ID" value="CAI8030431.1"/>
    <property type="molecule type" value="Genomic_DNA"/>
</dbReference>
<keyword evidence="9" id="KW-0496">Mitochondrion</keyword>
<evidence type="ECO:0000256" key="9">
    <source>
        <dbReference type="ARBA" id="ARBA00023128"/>
    </source>
</evidence>
<organism evidence="18 19">
    <name type="scientific">Geodia barretti</name>
    <name type="common">Barrett's horny sponge</name>
    <dbReference type="NCBI Taxonomy" id="519541"/>
    <lineage>
        <taxon>Eukaryota</taxon>
        <taxon>Metazoa</taxon>
        <taxon>Porifera</taxon>
        <taxon>Demospongiae</taxon>
        <taxon>Heteroscleromorpha</taxon>
        <taxon>Tetractinellida</taxon>
        <taxon>Astrophorina</taxon>
        <taxon>Geodiidae</taxon>
        <taxon>Geodia</taxon>
    </lineage>
</organism>
<gene>
    <name evidence="18" type="ORF">GBAR_LOCUS17263</name>
</gene>
<evidence type="ECO:0000256" key="12">
    <source>
        <dbReference type="ARBA" id="ARBA00023235"/>
    </source>
</evidence>
<dbReference type="GO" id="GO:0003677">
    <property type="term" value="F:DNA binding"/>
    <property type="evidence" value="ECO:0007669"/>
    <property type="project" value="UniProtKB-KW"/>
</dbReference>
<keyword evidence="5 15" id="KW-0378">Hydrolase</keyword>
<keyword evidence="11 15" id="KW-0234">DNA repair</keyword>
<dbReference type="Pfam" id="PF21530">
    <property type="entry name" value="Pif1_2B_dom"/>
    <property type="match status" value="1"/>
</dbReference>
<evidence type="ECO:0000256" key="11">
    <source>
        <dbReference type="ARBA" id="ARBA00023204"/>
    </source>
</evidence>
<dbReference type="FunFam" id="3.40.50.300:FF:000805">
    <property type="entry name" value="ATP-dependent DNA helicase PIF1"/>
    <property type="match status" value="1"/>
</dbReference>
<dbReference type="FunFam" id="3.40.50.300:FF:003367">
    <property type="entry name" value="ATP-dependent DNA helicase PIF1"/>
    <property type="match status" value="1"/>
</dbReference>
<dbReference type="GO" id="GO:0005524">
    <property type="term" value="F:ATP binding"/>
    <property type="evidence" value="ECO:0007669"/>
    <property type="project" value="UniProtKB-KW"/>
</dbReference>
<feature type="domain" description="DNA helicase Pif1-like DEAD-box helicase" evidence="16">
    <location>
        <begin position="7"/>
        <end position="188"/>
    </location>
</feature>
<comment type="catalytic activity">
    <reaction evidence="15">
        <text>ATP + H2O = ADP + phosphate + H(+)</text>
        <dbReference type="Rhea" id="RHEA:13065"/>
        <dbReference type="ChEBI" id="CHEBI:15377"/>
        <dbReference type="ChEBI" id="CHEBI:15378"/>
        <dbReference type="ChEBI" id="CHEBI:30616"/>
        <dbReference type="ChEBI" id="CHEBI:43474"/>
        <dbReference type="ChEBI" id="CHEBI:456216"/>
        <dbReference type="EC" id="5.6.2.3"/>
    </reaction>
</comment>
<evidence type="ECO:0000313" key="19">
    <source>
        <dbReference type="Proteomes" id="UP001174909"/>
    </source>
</evidence>
<keyword evidence="19" id="KW-1185">Reference proteome</keyword>
<comment type="subunit">
    <text evidence="14">Monomer. Interacts with telomerase.</text>
</comment>
<dbReference type="GO" id="GO:0016787">
    <property type="term" value="F:hydrolase activity"/>
    <property type="evidence" value="ECO:0007669"/>
    <property type="project" value="UniProtKB-KW"/>
</dbReference>
<evidence type="ECO:0000256" key="13">
    <source>
        <dbReference type="ARBA" id="ARBA00023242"/>
    </source>
</evidence>
<dbReference type="PANTHER" id="PTHR47642:SF7">
    <property type="entry name" value="ATP-DEPENDENT DNA HELICASE PIF1"/>
    <property type="match status" value="1"/>
</dbReference>
<evidence type="ECO:0000256" key="2">
    <source>
        <dbReference type="ARBA" id="ARBA00004173"/>
    </source>
</evidence>
<dbReference type="GO" id="GO:0005634">
    <property type="term" value="C:nucleus"/>
    <property type="evidence" value="ECO:0007669"/>
    <property type="project" value="UniProtKB-SubCell"/>
</dbReference>
<keyword evidence="7 15" id="KW-0067">ATP-binding</keyword>
<comment type="cofactor">
    <cofactor evidence="15">
        <name>Mg(2+)</name>
        <dbReference type="ChEBI" id="CHEBI:18420"/>
    </cofactor>
</comment>
<dbReference type="GO" id="GO:0006281">
    <property type="term" value="P:DNA repair"/>
    <property type="evidence" value="ECO:0007669"/>
    <property type="project" value="UniProtKB-KW"/>
</dbReference>
<dbReference type="CDD" id="cd18809">
    <property type="entry name" value="SF1_C_RecD"/>
    <property type="match status" value="1"/>
</dbReference>
<dbReference type="InterPro" id="IPR027417">
    <property type="entry name" value="P-loop_NTPase"/>
</dbReference>
<evidence type="ECO:0000256" key="1">
    <source>
        <dbReference type="ARBA" id="ARBA00004123"/>
    </source>
</evidence>
<dbReference type="GO" id="GO:0000723">
    <property type="term" value="P:telomere maintenance"/>
    <property type="evidence" value="ECO:0007669"/>
    <property type="project" value="InterPro"/>
</dbReference>
<keyword evidence="6 15" id="KW-0347">Helicase</keyword>
<evidence type="ECO:0000256" key="3">
    <source>
        <dbReference type="ARBA" id="ARBA00022741"/>
    </source>
</evidence>
<dbReference type="Pfam" id="PF05970">
    <property type="entry name" value="PIF1"/>
    <property type="match status" value="1"/>
</dbReference>
<dbReference type="InterPro" id="IPR010285">
    <property type="entry name" value="DNA_helicase_pif1-like_DEAD"/>
</dbReference>
<protein>
    <recommendedName>
        <fullName evidence="15">ATP-dependent DNA helicase</fullName>
        <ecNumber evidence="15">5.6.2.3</ecNumber>
    </recommendedName>
</protein>
<accession>A0AA35WVI7</accession>
<dbReference type="Proteomes" id="UP001174909">
    <property type="component" value="Unassembled WGS sequence"/>
</dbReference>
<feature type="domain" description="DNA helicase Pif1-like 2B" evidence="17">
    <location>
        <begin position="249"/>
        <end position="292"/>
    </location>
</feature>
<dbReference type="GO" id="GO:0043139">
    <property type="term" value="F:5'-3' DNA helicase activity"/>
    <property type="evidence" value="ECO:0007669"/>
    <property type="project" value="UniProtKB-EC"/>
</dbReference>
<dbReference type="CDD" id="cd18037">
    <property type="entry name" value="DEXSc_Pif1_like"/>
    <property type="match status" value="1"/>
</dbReference>
<keyword evidence="8" id="KW-0238">DNA-binding</keyword>
<dbReference type="InterPro" id="IPR049163">
    <property type="entry name" value="Pif1-like_2B_dom"/>
</dbReference>
<evidence type="ECO:0000256" key="4">
    <source>
        <dbReference type="ARBA" id="ARBA00022763"/>
    </source>
</evidence>
<evidence type="ECO:0000256" key="14">
    <source>
        <dbReference type="ARBA" id="ARBA00065873"/>
    </source>
</evidence>
<dbReference type="PANTHER" id="PTHR47642">
    <property type="entry name" value="ATP-DEPENDENT DNA HELICASE"/>
    <property type="match status" value="1"/>
</dbReference>
<dbReference type="GO" id="GO:0006310">
    <property type="term" value="P:DNA recombination"/>
    <property type="evidence" value="ECO:0007669"/>
    <property type="project" value="UniProtKB-KW"/>
</dbReference>
<evidence type="ECO:0000256" key="7">
    <source>
        <dbReference type="ARBA" id="ARBA00022840"/>
    </source>
</evidence>
<keyword evidence="13" id="KW-0539">Nucleus</keyword>
<keyword evidence="10 15" id="KW-0233">DNA recombination</keyword>
<keyword evidence="12" id="KW-0413">Isomerase</keyword>
<comment type="similarity">
    <text evidence="15">Belongs to the helicase family.</text>
</comment>
<sequence length="414" mass="45433">MKVLEMVKNGESVFFTGSAGTGKSYLLKQIISVLPPVSTFPTASTGSAACHIGGTTLHAFAGIGSGAAPLDQCLSLASRPHKAAQWRKCRCLIIDEISMVDADYFDKLDAVAKSVRKSKKPFGGIQLVLCGDFLQLPPVAKEGEKKYCFQAKCWKWCVTRSVELTEIYRQNDKQFIALLQNIRIGRCPPAVTKLLQATKHQPIESGGIKATRLYTHTADVEATNRKQLGVLKGEVHKFPAHDSDPGLSSQLDNLCPVTASLQLKQGAQVMLAKNIDVSRGLVNGARGVVIKFDTSNRGLPVVRFTSGLEMTVSPEKFLVKMGGGVMAVRRQLPLRLAWAISVHKSQGMTLDCVEISLGRAFEDGQAYVALSRARSLKTMRVTDFQPSCVRAHPQVLDFYRFLRRMRHNYISPVS</sequence>
<dbReference type="SUPFAM" id="SSF52540">
    <property type="entry name" value="P-loop containing nucleoside triphosphate hydrolases"/>
    <property type="match status" value="2"/>
</dbReference>
<evidence type="ECO:0000259" key="17">
    <source>
        <dbReference type="Pfam" id="PF21530"/>
    </source>
</evidence>
<dbReference type="InterPro" id="IPR051055">
    <property type="entry name" value="PIF1_helicase"/>
</dbReference>
<proteinExistence type="inferred from homology"/>
<dbReference type="GO" id="GO:0005739">
    <property type="term" value="C:mitochondrion"/>
    <property type="evidence" value="ECO:0007669"/>
    <property type="project" value="UniProtKB-SubCell"/>
</dbReference>
<evidence type="ECO:0000256" key="15">
    <source>
        <dbReference type="RuleBase" id="RU363044"/>
    </source>
</evidence>
<dbReference type="Gene3D" id="3.40.50.300">
    <property type="entry name" value="P-loop containing nucleotide triphosphate hydrolases"/>
    <property type="match status" value="2"/>
</dbReference>
<evidence type="ECO:0000256" key="6">
    <source>
        <dbReference type="ARBA" id="ARBA00022806"/>
    </source>
</evidence>
<reference evidence="18" key="1">
    <citation type="submission" date="2023-03" db="EMBL/GenBank/DDBJ databases">
        <authorList>
            <person name="Steffen K."/>
            <person name="Cardenas P."/>
        </authorList>
    </citation>
    <scope>NUCLEOTIDE SEQUENCE</scope>
</reference>